<dbReference type="Proteomes" id="UP000321562">
    <property type="component" value="Unassembled WGS sequence"/>
</dbReference>
<gene>
    <name evidence="1" type="ORF">FQV27_06460</name>
</gene>
<accession>A0A5C6S4L6</accession>
<reference evidence="1 2" key="1">
    <citation type="submission" date="2019-08" db="EMBL/GenBank/DDBJ databases">
        <authorList>
            <person name="Ye J."/>
        </authorList>
    </citation>
    <scope>NUCLEOTIDE SEQUENCE [LARGE SCALE GENOMIC DNA]</scope>
    <source>
        <strain evidence="1 2">TK008</strain>
    </source>
</reference>
<evidence type="ECO:0000313" key="2">
    <source>
        <dbReference type="Proteomes" id="UP000321562"/>
    </source>
</evidence>
<keyword evidence="2" id="KW-1185">Reference proteome</keyword>
<dbReference type="AlphaFoldDB" id="A0A5C6S4L6"/>
<name>A0A5C6S4L6_9RHOB</name>
<evidence type="ECO:0000313" key="1">
    <source>
        <dbReference type="EMBL" id="TXB69758.1"/>
    </source>
</evidence>
<protein>
    <submittedName>
        <fullName evidence="1">Uncharacterized protein</fullName>
    </submittedName>
</protein>
<organism evidence="1 2">
    <name type="scientific">Paracoccus aurantiacus</name>
    <dbReference type="NCBI Taxonomy" id="2599412"/>
    <lineage>
        <taxon>Bacteria</taxon>
        <taxon>Pseudomonadati</taxon>
        <taxon>Pseudomonadota</taxon>
        <taxon>Alphaproteobacteria</taxon>
        <taxon>Rhodobacterales</taxon>
        <taxon>Paracoccaceae</taxon>
        <taxon>Paracoccus</taxon>
    </lineage>
</organism>
<comment type="caution">
    <text evidence="1">The sequence shown here is derived from an EMBL/GenBank/DDBJ whole genome shotgun (WGS) entry which is preliminary data.</text>
</comment>
<proteinExistence type="predicted"/>
<dbReference type="EMBL" id="VOPL01000002">
    <property type="protein sequence ID" value="TXB69758.1"/>
    <property type="molecule type" value="Genomic_DNA"/>
</dbReference>
<sequence>MVSPTGPKESCDFKPVICPQGWIRPIENIAEYSALSNAQKESPAAGDAANGADVQSTILNHDNTPNLPGYATAFIDAVTNLPAEDRLPVLELAVDHYRAGQPIPPLMGYMDEANFWADMAARDELKAYLWACWSHLNAADQAAFLAHIERRAAA</sequence>